<dbReference type="GO" id="GO:0032259">
    <property type="term" value="P:methylation"/>
    <property type="evidence" value="ECO:0007669"/>
    <property type="project" value="UniProtKB-KW"/>
</dbReference>
<protein>
    <recommendedName>
        <fullName evidence="3">Methyltransferase type 11 domain-containing protein</fullName>
    </recommendedName>
</protein>
<dbReference type="GO" id="GO:0008175">
    <property type="term" value="F:tRNA methyltransferase activity"/>
    <property type="evidence" value="ECO:0007669"/>
    <property type="project" value="UniProtKB-ARBA"/>
</dbReference>
<evidence type="ECO:0000313" key="5">
    <source>
        <dbReference type="Proteomes" id="UP000229390"/>
    </source>
</evidence>
<evidence type="ECO:0000313" key="4">
    <source>
        <dbReference type="EMBL" id="PIS38608.1"/>
    </source>
</evidence>
<keyword evidence="2" id="KW-0808">Transferase</keyword>
<dbReference type="GO" id="GO:0006400">
    <property type="term" value="P:tRNA modification"/>
    <property type="evidence" value="ECO:0007669"/>
    <property type="project" value="UniProtKB-ARBA"/>
</dbReference>
<reference evidence="5" key="1">
    <citation type="submission" date="2017-09" db="EMBL/GenBank/DDBJ databases">
        <title>Depth-based differentiation of microbial function through sediment-hosted aquifers and enrichment of novel symbionts in the deep terrestrial subsurface.</title>
        <authorList>
            <person name="Probst A.J."/>
            <person name="Ladd B."/>
            <person name="Jarett J.K."/>
            <person name="Geller-Mcgrath D.E."/>
            <person name="Sieber C.M.K."/>
            <person name="Emerson J.B."/>
            <person name="Anantharaman K."/>
            <person name="Thomas B.C."/>
            <person name="Malmstrom R."/>
            <person name="Stieglmeier M."/>
            <person name="Klingl A."/>
            <person name="Woyke T."/>
            <person name="Ryan C.M."/>
            <person name="Banfield J.F."/>
        </authorList>
    </citation>
    <scope>NUCLEOTIDE SEQUENCE [LARGE SCALE GENOMIC DNA]</scope>
</reference>
<dbReference type="PANTHER" id="PTHR13069">
    <property type="entry name" value="ALKYLATED DNA REPAIR PROTEIN ALKB HOMOLOG 8"/>
    <property type="match status" value="1"/>
</dbReference>
<keyword evidence="1" id="KW-0489">Methyltransferase</keyword>
<dbReference type="Gene3D" id="3.40.50.150">
    <property type="entry name" value="Vaccinia Virus protein VP39"/>
    <property type="match status" value="1"/>
</dbReference>
<evidence type="ECO:0000256" key="2">
    <source>
        <dbReference type="ARBA" id="ARBA00022679"/>
    </source>
</evidence>
<dbReference type="InterPro" id="IPR051422">
    <property type="entry name" value="AlkB_tRNA_MeTrf/Diox"/>
</dbReference>
<dbReference type="AlphaFoldDB" id="A0A2M6T019"/>
<dbReference type="InterPro" id="IPR013216">
    <property type="entry name" value="Methyltransf_11"/>
</dbReference>
<dbReference type="InterPro" id="IPR029063">
    <property type="entry name" value="SAM-dependent_MTases_sf"/>
</dbReference>
<dbReference type="CDD" id="cd02440">
    <property type="entry name" value="AdoMet_MTases"/>
    <property type="match status" value="1"/>
</dbReference>
<feature type="domain" description="Methyltransferase type 11" evidence="3">
    <location>
        <begin position="49"/>
        <end position="143"/>
    </location>
</feature>
<name>A0A2M6T019_9BACT</name>
<dbReference type="SUPFAM" id="SSF53335">
    <property type="entry name" value="S-adenosyl-L-methionine-dependent methyltransferases"/>
    <property type="match status" value="1"/>
</dbReference>
<dbReference type="PANTHER" id="PTHR13069:SF21">
    <property type="entry name" value="ALKYLATED DNA REPAIR PROTEIN ALKB HOMOLOG 8"/>
    <property type="match status" value="1"/>
</dbReference>
<sequence>MDKEYAEYLLEKTRRDYNLIANDFSTTRSYLPEDIKSLEKYIKDEDKILDLGCGNGRFVEMLPNKKTEYIGADNSERLIEIAKNKYPQYKFIVVSALNLPFSDNYFDKVFSLAVLHHIPSEEFRRQFLKEVKRVLKPGGLLILTVWNLNPFKMILIGKHERAFSFFKHSILKVLGKSKLDFKDFFVPWRKNCQRYVHCFSKNEIRKIAEKSGFKIKEIGISKSTKNKESGLYLIAGKE</sequence>
<dbReference type="GO" id="GO:0008757">
    <property type="term" value="F:S-adenosylmethionine-dependent methyltransferase activity"/>
    <property type="evidence" value="ECO:0007669"/>
    <property type="project" value="InterPro"/>
</dbReference>
<organism evidence="4 5">
    <name type="scientific">Candidatus Nealsonbacteria bacterium CG08_land_8_20_14_0_20_43_11</name>
    <dbReference type="NCBI Taxonomy" id="1974706"/>
    <lineage>
        <taxon>Bacteria</taxon>
        <taxon>Candidatus Nealsoniibacteriota</taxon>
    </lineage>
</organism>
<proteinExistence type="predicted"/>
<dbReference type="Proteomes" id="UP000229390">
    <property type="component" value="Unassembled WGS sequence"/>
</dbReference>
<gene>
    <name evidence="4" type="ORF">COT34_02765</name>
</gene>
<accession>A0A2M6T019</accession>
<dbReference type="EMBL" id="PEYE01000046">
    <property type="protein sequence ID" value="PIS38608.1"/>
    <property type="molecule type" value="Genomic_DNA"/>
</dbReference>
<dbReference type="Pfam" id="PF08241">
    <property type="entry name" value="Methyltransf_11"/>
    <property type="match status" value="1"/>
</dbReference>
<evidence type="ECO:0000256" key="1">
    <source>
        <dbReference type="ARBA" id="ARBA00022603"/>
    </source>
</evidence>
<evidence type="ECO:0000259" key="3">
    <source>
        <dbReference type="Pfam" id="PF08241"/>
    </source>
</evidence>
<comment type="caution">
    <text evidence="4">The sequence shown here is derived from an EMBL/GenBank/DDBJ whole genome shotgun (WGS) entry which is preliminary data.</text>
</comment>